<dbReference type="InterPro" id="IPR052169">
    <property type="entry name" value="CW_Biosynth-Accessory"/>
</dbReference>
<evidence type="ECO:0000256" key="1">
    <source>
        <dbReference type="ARBA" id="ARBA00005662"/>
    </source>
</evidence>
<dbReference type="AlphaFoldDB" id="A0A9D1D5B6"/>
<dbReference type="PANTHER" id="PTHR33393">
    <property type="entry name" value="POLYGLUTAMINE SYNTHESIS ACCESSORY PROTEIN RV0574C-RELATED"/>
    <property type="match status" value="1"/>
</dbReference>
<dbReference type="Pfam" id="PF09587">
    <property type="entry name" value="PGA_cap"/>
    <property type="match status" value="1"/>
</dbReference>
<dbReference type="Proteomes" id="UP000824250">
    <property type="component" value="Unassembled WGS sequence"/>
</dbReference>
<dbReference type="SMART" id="SM00854">
    <property type="entry name" value="PGA_cap"/>
    <property type="match status" value="1"/>
</dbReference>
<dbReference type="PANTHER" id="PTHR33393:SF13">
    <property type="entry name" value="PGA BIOSYNTHESIS PROTEIN CAPA"/>
    <property type="match status" value="1"/>
</dbReference>
<accession>A0A9D1D5B6</accession>
<dbReference type="InterPro" id="IPR019079">
    <property type="entry name" value="Capsule_synth_CapA"/>
</dbReference>
<evidence type="ECO:0000259" key="2">
    <source>
        <dbReference type="SMART" id="SM00854"/>
    </source>
</evidence>
<dbReference type="EMBL" id="DVGC01000038">
    <property type="protein sequence ID" value="HIR05700.1"/>
    <property type="molecule type" value="Genomic_DNA"/>
</dbReference>
<name>A0A9D1D5B6_9FIRM</name>
<gene>
    <name evidence="3" type="ORF">IAB28_07010</name>
</gene>
<dbReference type="InterPro" id="IPR029052">
    <property type="entry name" value="Metallo-depent_PP-like"/>
</dbReference>
<organism evidence="3 4">
    <name type="scientific">Candidatus Copromonas faecavium</name>
    <name type="common">nom. illeg.</name>
    <dbReference type="NCBI Taxonomy" id="2840740"/>
    <lineage>
        <taxon>Bacteria</taxon>
        <taxon>Bacillati</taxon>
        <taxon>Bacillota</taxon>
        <taxon>Clostridia</taxon>
        <taxon>Lachnospirales</taxon>
        <taxon>Lachnospiraceae</taxon>
        <taxon>Candidatus Copromonas (nom. illeg.)</taxon>
    </lineage>
</organism>
<reference evidence="3" key="1">
    <citation type="submission" date="2020-10" db="EMBL/GenBank/DDBJ databases">
        <authorList>
            <person name="Gilroy R."/>
        </authorList>
    </citation>
    <scope>NUCLEOTIDE SEQUENCE</scope>
    <source>
        <strain evidence="3">CHK180-2868</strain>
    </source>
</reference>
<reference evidence="3" key="2">
    <citation type="journal article" date="2021" name="PeerJ">
        <title>Extensive microbial diversity within the chicken gut microbiome revealed by metagenomics and culture.</title>
        <authorList>
            <person name="Gilroy R."/>
            <person name="Ravi A."/>
            <person name="Getino M."/>
            <person name="Pursley I."/>
            <person name="Horton D.L."/>
            <person name="Alikhan N.F."/>
            <person name="Baker D."/>
            <person name="Gharbi K."/>
            <person name="Hall N."/>
            <person name="Watson M."/>
            <person name="Adriaenssens E.M."/>
            <person name="Foster-Nyarko E."/>
            <person name="Jarju S."/>
            <person name="Secka A."/>
            <person name="Antonio M."/>
            <person name="Oren A."/>
            <person name="Chaudhuri R.R."/>
            <person name="La Ragione R."/>
            <person name="Hildebrand F."/>
            <person name="Pallen M.J."/>
        </authorList>
    </citation>
    <scope>NUCLEOTIDE SEQUENCE</scope>
    <source>
        <strain evidence="3">CHK180-2868</strain>
    </source>
</reference>
<comment type="caution">
    <text evidence="3">The sequence shown here is derived from an EMBL/GenBank/DDBJ whole genome shotgun (WGS) entry which is preliminary data.</text>
</comment>
<protein>
    <submittedName>
        <fullName evidence="3">CapA family protein</fullName>
    </submittedName>
</protein>
<sequence length="431" mass="47674">MKTTTFLATGDAFITRPFPEGGYEGFEAVRDLICRYDVRFSNLEMTFHNQEGCPAAVSGGTWAMAEPELLDSMRSYGFNLYNTANNHSCDYSHGGVLGTIAHLRERGMVFAGTGRNLAEASKPCYLETKKARVALIGASATFHESGMAGGQSGEVGGRPGLNPLRFETVYHVRRENYEKAASLAALTKINASMENSIKNGYKNPPKEGVLPFGIYQFELDEKDWIESRPNETDMVRIEAEIQEAKKQADVVLVSIHAHESDTENMKIPAMFLETAARRWVDAGADAVIGHGPHELRGIEIYHDRPIFYSLGNFLFETETVGLQPLEAYVNKKMPPETKVGAYMDQRSKNGTSGYGVLWEIWHSVMAGWTMENGKVTQIQLYPISLGMECPRSQKGVPVLTGDEETLQYLAGLSAPYGTRIDIKDGVGYINL</sequence>
<dbReference type="SUPFAM" id="SSF56300">
    <property type="entry name" value="Metallo-dependent phosphatases"/>
    <property type="match status" value="1"/>
</dbReference>
<dbReference type="Gene3D" id="3.60.21.10">
    <property type="match status" value="1"/>
</dbReference>
<feature type="domain" description="Capsule synthesis protein CapA" evidence="2">
    <location>
        <begin position="5"/>
        <end position="317"/>
    </location>
</feature>
<evidence type="ECO:0000313" key="4">
    <source>
        <dbReference type="Proteomes" id="UP000824250"/>
    </source>
</evidence>
<dbReference type="CDD" id="cd07381">
    <property type="entry name" value="MPP_CapA"/>
    <property type="match status" value="1"/>
</dbReference>
<comment type="similarity">
    <text evidence="1">Belongs to the CapA family.</text>
</comment>
<proteinExistence type="inferred from homology"/>
<evidence type="ECO:0000313" key="3">
    <source>
        <dbReference type="EMBL" id="HIR05700.1"/>
    </source>
</evidence>